<dbReference type="EMBL" id="CP148067">
    <property type="protein sequence ID" value="WXL29296.1"/>
    <property type="molecule type" value="Genomic_DNA"/>
</dbReference>
<evidence type="ECO:0000256" key="1">
    <source>
        <dbReference type="SAM" id="SignalP"/>
    </source>
</evidence>
<dbReference type="RefSeq" id="WP_338822910.1">
    <property type="nucleotide sequence ID" value="NZ_CP148067.1"/>
</dbReference>
<sequence length="381" mass="42941">MKKSNIFKMFSTIALGAAPFVGISCQSTAEQKEETIEIRMPQDAMSYSDKVAQEAMEKAFNDKLMASKHNFKIKFVAASDNDLTTLNDVSSNDNIVAFPAVSKFYLDKDLYLKTTNVFMRTLTNAFKNNLSSEGYSKGENNYLIEQAKNQNEIFQSRGGYANWAKTDYVNYIYPWCYESNKTVGWQRGAIWIMGTPEERQKIKEAWNTGNYEEFRKHGIIIGNENSGSKYLLPQALLKKQFSAYFADKSLKTETATPETASYYTSSLKAKAMGSQNTYKIAFDNEMAFAYTESKKDNYKVNETVNPNASLEILTITDAIPYNIGVASKNIKYDKLNAIVTIFKELAQENNNPIGVAGGFNDYEVVTNVQEQIIKMCENAGI</sequence>
<dbReference type="InterPro" id="IPR043100">
    <property type="entry name" value="CypI_dom_II"/>
</dbReference>
<name>A0ABZ2RQH2_9BACT</name>
<dbReference type="PROSITE" id="PS51257">
    <property type="entry name" value="PROKAR_LIPOPROTEIN"/>
    <property type="match status" value="1"/>
</dbReference>
<keyword evidence="1" id="KW-0732">Signal</keyword>
<keyword evidence="3" id="KW-1185">Reference proteome</keyword>
<dbReference type="Gene3D" id="3.40.190.190">
    <property type="entry name" value="CypI, domain 2"/>
    <property type="match status" value="1"/>
</dbReference>
<evidence type="ECO:0008006" key="4">
    <source>
        <dbReference type="Google" id="ProtNLM"/>
    </source>
</evidence>
<feature type="chain" id="PRO_5045938726" description="High affinity transport system protein p37" evidence="1">
    <location>
        <begin position="30"/>
        <end position="381"/>
    </location>
</feature>
<dbReference type="Pfam" id="PF06646">
    <property type="entry name" value="CypI"/>
    <property type="match status" value="1"/>
</dbReference>
<reference evidence="2" key="1">
    <citation type="submission" date="2024-03" db="EMBL/GenBank/DDBJ databases">
        <title>Complete genome sequence of Mycoplasma felifaucium Z921 isolated from the trachea of a cheetah.</title>
        <authorList>
            <person name="Spergser J."/>
        </authorList>
    </citation>
    <scope>NUCLEOTIDE SEQUENCE [LARGE SCALE GENOMIC DNA]</scope>
    <source>
        <strain evidence="2">Z921</strain>
    </source>
</reference>
<proteinExistence type="predicted"/>
<evidence type="ECO:0000313" key="3">
    <source>
        <dbReference type="Proteomes" id="UP001477443"/>
    </source>
</evidence>
<dbReference type="NCBIfam" id="NF045838">
    <property type="entry name" value="MG289_thiam_LP"/>
    <property type="match status" value="1"/>
</dbReference>
<gene>
    <name evidence="2" type="ORF">WG617_01440</name>
</gene>
<dbReference type="InterPro" id="IPR043099">
    <property type="entry name" value="CypI_dom_I"/>
</dbReference>
<dbReference type="Proteomes" id="UP001477443">
    <property type="component" value="Chromosome"/>
</dbReference>
<organism evidence="2 3">
    <name type="scientific">Mycoplasmopsis felifaucium</name>
    <dbReference type="NCBI Taxonomy" id="35768"/>
    <lineage>
        <taxon>Bacteria</taxon>
        <taxon>Bacillati</taxon>
        <taxon>Mycoplasmatota</taxon>
        <taxon>Mycoplasmoidales</taxon>
        <taxon>Metamycoplasmataceae</taxon>
        <taxon>Mycoplasmopsis</taxon>
    </lineage>
</organism>
<accession>A0ABZ2RQH2</accession>
<dbReference type="InterPro" id="IPR010592">
    <property type="entry name" value="CypI"/>
</dbReference>
<feature type="signal peptide" evidence="1">
    <location>
        <begin position="1"/>
        <end position="29"/>
    </location>
</feature>
<evidence type="ECO:0000313" key="2">
    <source>
        <dbReference type="EMBL" id="WXL29296.1"/>
    </source>
</evidence>
<dbReference type="Gene3D" id="3.40.190.180">
    <property type="entry name" value="Cypl, domain I"/>
    <property type="match status" value="1"/>
</dbReference>
<protein>
    <recommendedName>
        <fullName evidence="4">High affinity transport system protein p37</fullName>
    </recommendedName>
</protein>